<dbReference type="AlphaFoldDB" id="A0A146FYX8"/>
<feature type="region of interest" description="Disordered" evidence="1">
    <location>
        <begin position="1"/>
        <end position="53"/>
    </location>
</feature>
<proteinExistence type="predicted"/>
<evidence type="ECO:0000313" key="2">
    <source>
        <dbReference type="EMBL" id="GAT30229.1"/>
    </source>
</evidence>
<sequence length="70" mass="7560">MYKSRSKLMMLAKDPSQDGGDLRPGRRQPVTPPDNAIGPKIGPCFGSGTGNTELRLQSRAITIGSYQSPR</sequence>
<dbReference type="EMBL" id="BCWF01000032">
    <property type="protein sequence ID" value="GAT30229.1"/>
    <property type="molecule type" value="Genomic_DNA"/>
</dbReference>
<evidence type="ECO:0000256" key="1">
    <source>
        <dbReference type="SAM" id="MobiDB-lite"/>
    </source>
</evidence>
<dbReference type="Proteomes" id="UP000075230">
    <property type="component" value="Unassembled WGS sequence"/>
</dbReference>
<comment type="caution">
    <text evidence="2">The sequence shown here is derived from an EMBL/GenBank/DDBJ whole genome shotgun (WGS) entry which is preliminary data.</text>
</comment>
<evidence type="ECO:0000313" key="3">
    <source>
        <dbReference type="Proteomes" id="UP000075230"/>
    </source>
</evidence>
<name>A0A146FYX8_ASPKA</name>
<protein>
    <submittedName>
        <fullName evidence="2">Zinc metalloproteinase</fullName>
    </submittedName>
</protein>
<accession>A0A146FYX8</accession>
<reference evidence="2 3" key="1">
    <citation type="journal article" date="2016" name="DNA Res.">
        <title>Genome sequence of Aspergillus luchuensis NBRC 4314.</title>
        <authorList>
            <person name="Yamada O."/>
            <person name="Machida M."/>
            <person name="Hosoyama A."/>
            <person name="Goto M."/>
            <person name="Takahashi T."/>
            <person name="Futagami T."/>
            <person name="Yamagata Y."/>
            <person name="Takeuchi M."/>
            <person name="Kobayashi T."/>
            <person name="Koike H."/>
            <person name="Abe K."/>
            <person name="Asai K."/>
            <person name="Arita M."/>
            <person name="Fujita N."/>
            <person name="Fukuda K."/>
            <person name="Higa K."/>
            <person name="Horikawa H."/>
            <person name="Ishikawa T."/>
            <person name="Jinno K."/>
            <person name="Kato Y."/>
            <person name="Kirimura K."/>
            <person name="Mizutani O."/>
            <person name="Nakasone K."/>
            <person name="Sano M."/>
            <person name="Shiraishi Y."/>
            <person name="Tsukahara M."/>
            <person name="Gomi K."/>
        </authorList>
    </citation>
    <scope>NUCLEOTIDE SEQUENCE [LARGE SCALE GENOMIC DNA]</scope>
    <source>
        <strain evidence="2 3">RIB 2604</strain>
    </source>
</reference>
<reference evidence="3" key="2">
    <citation type="submission" date="2016-02" db="EMBL/GenBank/DDBJ databases">
        <title>Genome sequencing of Aspergillus luchuensis NBRC 4314.</title>
        <authorList>
            <person name="Yamada O."/>
        </authorList>
    </citation>
    <scope>NUCLEOTIDE SEQUENCE [LARGE SCALE GENOMIC DNA]</scope>
    <source>
        <strain evidence="3">RIB 2604</strain>
    </source>
</reference>
<gene>
    <name evidence="2" type="ORF">RIB2604_03302040</name>
</gene>
<organism evidence="2 3">
    <name type="scientific">Aspergillus kawachii</name>
    <name type="common">White koji mold</name>
    <name type="synonym">Aspergillus awamori var. kawachi</name>
    <dbReference type="NCBI Taxonomy" id="1069201"/>
    <lineage>
        <taxon>Eukaryota</taxon>
        <taxon>Fungi</taxon>
        <taxon>Dikarya</taxon>
        <taxon>Ascomycota</taxon>
        <taxon>Pezizomycotina</taxon>
        <taxon>Eurotiomycetes</taxon>
        <taxon>Eurotiomycetidae</taxon>
        <taxon>Eurotiales</taxon>
        <taxon>Aspergillaceae</taxon>
        <taxon>Aspergillus</taxon>
        <taxon>Aspergillus subgen. Circumdati</taxon>
    </lineage>
</organism>